<evidence type="ECO:0000313" key="8">
    <source>
        <dbReference type="Proteomes" id="UP000294958"/>
    </source>
</evidence>
<dbReference type="Pfam" id="PF23666">
    <property type="entry name" value="Rcc01698_C"/>
    <property type="match status" value="1"/>
</dbReference>
<dbReference type="Proteomes" id="UP000019849">
    <property type="component" value="Unassembled WGS sequence"/>
</dbReference>
<dbReference type="Gene3D" id="3.20.20.80">
    <property type="entry name" value="Glycosidases"/>
    <property type="match status" value="1"/>
</dbReference>
<dbReference type="Pfam" id="PF13547">
    <property type="entry name" value="GTA_TIM"/>
    <property type="match status" value="1"/>
</dbReference>
<proteinExistence type="predicted"/>
<evidence type="ECO:0000313" key="7">
    <source>
        <dbReference type="Proteomes" id="UP000019849"/>
    </source>
</evidence>
<gene>
    <name evidence="5" type="ORF">BG36_07800</name>
    <name evidence="6" type="ORF">DES43_10545</name>
</gene>
<name>A0A011UUY3_9HYPH</name>
<evidence type="ECO:0000313" key="6">
    <source>
        <dbReference type="EMBL" id="TDR36380.1"/>
    </source>
</evidence>
<feature type="domain" description="GTA TIM-barrel-like" evidence="2">
    <location>
        <begin position="425"/>
        <end position="729"/>
    </location>
</feature>
<dbReference type="HOGENOM" id="CLU_007148_0_0_5"/>
<evidence type="ECO:0000313" key="5">
    <source>
        <dbReference type="EMBL" id="EXL10061.1"/>
    </source>
</evidence>
<reference evidence="5 7" key="1">
    <citation type="submission" date="2014-02" db="EMBL/GenBank/DDBJ databases">
        <title>Aquamicrobium defluvii Genome sequencing.</title>
        <authorList>
            <person name="Wang X."/>
        </authorList>
    </citation>
    <scope>NUCLEOTIDE SEQUENCE [LARGE SCALE GENOMIC DNA]</scope>
    <source>
        <strain evidence="5 7">W13Z1</strain>
    </source>
</reference>
<feature type="domain" description="Rcc01698-like C-terminal" evidence="4">
    <location>
        <begin position="1040"/>
        <end position="1139"/>
    </location>
</feature>
<evidence type="ECO:0000256" key="1">
    <source>
        <dbReference type="SAM" id="MobiDB-lite"/>
    </source>
</evidence>
<dbReference type="InterPro" id="IPR056490">
    <property type="entry name" value="Rcc01698_C"/>
</dbReference>
<organism evidence="5 7">
    <name type="scientific">Aquamicrobium defluvii</name>
    <dbReference type="NCBI Taxonomy" id="69279"/>
    <lineage>
        <taxon>Bacteria</taxon>
        <taxon>Pseudomonadati</taxon>
        <taxon>Pseudomonadota</taxon>
        <taxon>Alphaproteobacteria</taxon>
        <taxon>Hyphomicrobiales</taxon>
        <taxon>Phyllobacteriaceae</taxon>
        <taxon>Aquamicrobium</taxon>
    </lineage>
</organism>
<dbReference type="EMBL" id="SNZF01000005">
    <property type="protein sequence ID" value="TDR36380.1"/>
    <property type="molecule type" value="Genomic_DNA"/>
</dbReference>
<protein>
    <submittedName>
        <fullName evidence="5">Host specificity protein</fullName>
    </submittedName>
    <submittedName>
        <fullName evidence="6">Putative tail protein</fullName>
    </submittedName>
</protein>
<evidence type="ECO:0000259" key="2">
    <source>
        <dbReference type="Pfam" id="PF13547"/>
    </source>
</evidence>
<dbReference type="InterPro" id="IPR017853">
    <property type="entry name" value="GH"/>
</dbReference>
<comment type="caution">
    <text evidence="5">The sequence shown here is derived from an EMBL/GenBank/DDBJ whole genome shotgun (WGS) entry which is preliminary data.</text>
</comment>
<dbReference type="SUPFAM" id="SSF51445">
    <property type="entry name" value="(Trans)glycosidases"/>
    <property type="match status" value="1"/>
</dbReference>
<dbReference type="InterPro" id="IPR032876">
    <property type="entry name" value="J_dom"/>
</dbReference>
<dbReference type="STRING" id="69279.BG36_07800"/>
<dbReference type="eggNOG" id="COG3391">
    <property type="taxonomic scope" value="Bacteria"/>
</dbReference>
<feature type="region of interest" description="Disordered" evidence="1">
    <location>
        <begin position="648"/>
        <end position="667"/>
    </location>
</feature>
<accession>A0A011UUY3</accession>
<dbReference type="EMBL" id="JENY01000002">
    <property type="protein sequence ID" value="EXL10061.1"/>
    <property type="molecule type" value="Genomic_DNA"/>
</dbReference>
<dbReference type="CDD" id="cd19607">
    <property type="entry name" value="GTA_TIM-barrel-like"/>
    <property type="match status" value="1"/>
</dbReference>
<dbReference type="OrthoDB" id="8445115at2"/>
<keyword evidence="8" id="KW-1185">Reference proteome</keyword>
<dbReference type="RefSeq" id="WP_035022986.1">
    <property type="nucleotide sequence ID" value="NZ_KK073878.1"/>
</dbReference>
<evidence type="ECO:0000259" key="4">
    <source>
        <dbReference type="Pfam" id="PF23666"/>
    </source>
</evidence>
<reference evidence="6 8" key="2">
    <citation type="submission" date="2019-03" db="EMBL/GenBank/DDBJ databases">
        <title>Genomic Encyclopedia of Type Strains, Phase IV (KMG-IV): sequencing the most valuable type-strain genomes for metagenomic binning, comparative biology and taxonomic classification.</title>
        <authorList>
            <person name="Goeker M."/>
        </authorList>
    </citation>
    <scope>NUCLEOTIDE SEQUENCE [LARGE SCALE GENOMIC DNA]</scope>
    <source>
        <strain evidence="6 8">DSM 11603</strain>
    </source>
</reference>
<dbReference type="Proteomes" id="UP000294958">
    <property type="component" value="Unassembled WGS sequence"/>
</dbReference>
<dbReference type="Pfam" id="PF13550">
    <property type="entry name" value="Phage-tail_3"/>
    <property type="match status" value="1"/>
</dbReference>
<feature type="domain" description="Tip attachment protein J" evidence="3">
    <location>
        <begin position="788"/>
        <end position="950"/>
    </location>
</feature>
<evidence type="ECO:0000259" key="3">
    <source>
        <dbReference type="Pfam" id="PF13550"/>
    </source>
</evidence>
<dbReference type="InterPro" id="IPR025195">
    <property type="entry name" value="GTA_TIM_dom"/>
</dbReference>
<sequence>MATILLQAAGAYLGGFLGTFGGAIGTAVGAVAGYAIDRALINGTQRMEGPRLANARPFSAEEGASIPRLYGTARLGGTLIWATRFEERRSTRRQGKTGPKVTEYSYFANAAFLLCEGEIAGIRRIWADGREIDRETLELRVHPGSEDQQPDPLIEARQRSGNAPAYRGAAYVVIERMDLGPFGNRIPQLQFEVIRPVGRVHRGVRAVALIPGATEYGLSTTPVTSRKRPGDQTYVNRSVVFGATDIQASLDELQQTCPNLKHVALVVAWFGNDLRAGHCRIRPMTTTGLDGGFSAEWRVSGLSRQTAPVVSKHDGGPAYGGTPSDRSVMEAIAEIKARGLKVTLNPFIMMDVPAGNGLPDPYGGAGQAAYPWRGRITCHPAPLQPETADCSIQSRMQVAAFCGSAQKNQFSYSGNTISFSGGADWGYRRFILHYAHLAARAGGVDAFLLGSELRGLTTLRDELDAFPFVEQLGALAADIRTLVGSSTRISYGADWSEYFGHHPMDGSGDVFFHLDALWAHPAIDAVGIDNYMPLADWRDADYAGGNPDGFDGPYDLQGLRAGITGGEGFDWYYPDTDAREARAREPIADGAHGKPWVFRYKDILSWWSSPHYDRVGGVEKPLPTAWTPKSKPIWFTELGCPAVDKGPNQPNAFPDPKSAESSTPWFSNKGRSDLAQSRFLEAHMSHWDPSFGDFDETGNPTSPVYGGRMVDHERSYLWAWDARPFPAFPQRTDLWSDGEHWSRGHWLNGRLSNPDVAALVAAILHDHGYHDAIVGEVDGCVNGYVIADPTTARAALEPLADLFDLSAHEAGGKLTIERAGAGRSPALSIDELVVDDRMATLEAVRNPDHELPAEALLSFVDPANDYQAATVRRSRSGVPGSRQQTIYFPGVLEAGQAGALLDDWLKRVWYQRETVSFAVPQPNADVVPGAVVRLPSSGSASDYLVTGIEDGIVRRVEARQIFATVPSPWREAVLPVAQQVSIVAGQPHVLFLDLPAGVGGTGGTEQFRVAVWQKPWRSQTVFASPEGEGFAYRQLVPRSASLGRLLEPLPPGLEGRLVHGNSVMVELFDADVQSASLLQVLNGANLAAVRSASGIWEVLQFRQAEQVASQTWRLSSLLRGQLGTGDAMAIGAPAESDFVILDEAVVPAGLQAGETGLELNWQVGPTAMDISDLHFITERHVGGLRSQLPLSPVHLKARRAGGGVLLSWIRRGRLDADSWEVPDIPLGEEREEYRIEIADLTGNLVRTETVAEQGWLYPQALIASDFGTLPATIELTVRQLGGPTGWGLPRTSRLTLI</sequence>
<dbReference type="PATRIC" id="fig|69279.3.peg.465"/>